<dbReference type="HAMAP" id="MF_01057">
    <property type="entry name" value="tRNA_methyltr_TrmB"/>
    <property type="match status" value="1"/>
</dbReference>
<dbReference type="InterPro" id="IPR029063">
    <property type="entry name" value="SAM-dependent_MTases_sf"/>
</dbReference>
<feature type="binding site" evidence="9">
    <location>
        <position position="119"/>
    </location>
    <ligand>
        <name>S-adenosyl-L-methionine</name>
        <dbReference type="ChEBI" id="CHEBI:59789"/>
    </ligand>
</feature>
<feature type="binding site" evidence="9">
    <location>
        <position position="97"/>
    </location>
    <ligand>
        <name>S-adenosyl-L-methionine</name>
        <dbReference type="ChEBI" id="CHEBI:59789"/>
    </ligand>
</feature>
<dbReference type="EC" id="2.1.1.33" evidence="9"/>
<dbReference type="PROSITE" id="PS51625">
    <property type="entry name" value="SAM_MT_TRMB"/>
    <property type="match status" value="1"/>
</dbReference>
<evidence type="ECO:0000256" key="1">
    <source>
        <dbReference type="ARBA" id="ARBA00000142"/>
    </source>
</evidence>
<dbReference type="Proteomes" id="UP000261080">
    <property type="component" value="Unassembled WGS sequence"/>
</dbReference>
<keyword evidence="11" id="KW-1185">Reference proteome</keyword>
<dbReference type="GeneID" id="97194441"/>
<comment type="similarity">
    <text evidence="8 9">Belongs to the class I-like SAM-binding methyltransferase superfamily. TrmB family.</text>
</comment>
<dbReference type="PANTHER" id="PTHR23417">
    <property type="entry name" value="3-DEOXY-D-MANNO-OCTULOSONIC-ACID TRANSFERASE/TRNA GUANINE-N 7 - -METHYLTRANSFERASE"/>
    <property type="match status" value="1"/>
</dbReference>
<protein>
    <recommendedName>
        <fullName evidence="9">tRNA (guanine-N(7)-)-methyltransferase</fullName>
        <ecNumber evidence="9">2.1.1.33</ecNumber>
    </recommendedName>
    <alternativeName>
        <fullName evidence="9">tRNA (guanine(46)-N(7))-methyltransferase</fullName>
    </alternativeName>
    <alternativeName>
        <fullName evidence="9">tRNA(m7G46)-methyltransferase</fullName>
    </alternativeName>
</protein>
<evidence type="ECO:0000256" key="4">
    <source>
        <dbReference type="ARBA" id="ARBA00022679"/>
    </source>
</evidence>
<dbReference type="UniPathway" id="UPA00989"/>
<comment type="caution">
    <text evidence="9">Lacks conserved residue(s) required for the propagation of feature annotation.</text>
</comment>
<evidence type="ECO:0000313" key="10">
    <source>
        <dbReference type="EMBL" id="RGE85444.1"/>
    </source>
</evidence>
<dbReference type="RefSeq" id="WP_024734034.1">
    <property type="nucleotide sequence ID" value="NZ_BAABYU010000001.1"/>
</dbReference>
<evidence type="ECO:0000256" key="3">
    <source>
        <dbReference type="ARBA" id="ARBA00022603"/>
    </source>
</evidence>
<proteinExistence type="inferred from homology"/>
<keyword evidence="6 9" id="KW-0819">tRNA processing</keyword>
<reference evidence="10 11" key="1">
    <citation type="submission" date="2018-08" db="EMBL/GenBank/DDBJ databases">
        <title>A genome reference for cultivated species of the human gut microbiota.</title>
        <authorList>
            <person name="Zou Y."/>
            <person name="Xue W."/>
            <person name="Luo G."/>
        </authorList>
    </citation>
    <scope>NUCLEOTIDE SEQUENCE [LARGE SCALE GENOMIC DNA]</scope>
    <source>
        <strain evidence="10 11">AF37-2AT</strain>
    </source>
</reference>
<gene>
    <name evidence="9 10" type="primary">trmB</name>
    <name evidence="10" type="ORF">DW016_13085</name>
</gene>
<dbReference type="InterPro" id="IPR055361">
    <property type="entry name" value="tRNA_methyltr_TrmB_bact"/>
</dbReference>
<evidence type="ECO:0000256" key="2">
    <source>
        <dbReference type="ARBA" id="ARBA00003015"/>
    </source>
</evidence>
<dbReference type="FunFam" id="3.40.50.150:FF:000035">
    <property type="entry name" value="tRNA (guanine-N(7)-)-methyltransferase"/>
    <property type="match status" value="1"/>
</dbReference>
<keyword evidence="4 9" id="KW-0808">Transferase</keyword>
<keyword evidence="3 9" id="KW-0489">Methyltransferase</keyword>
<organism evidence="10 11">
    <name type="scientific">Sellimonas intestinalis</name>
    <dbReference type="NCBI Taxonomy" id="1653434"/>
    <lineage>
        <taxon>Bacteria</taxon>
        <taxon>Bacillati</taxon>
        <taxon>Bacillota</taxon>
        <taxon>Clostridia</taxon>
        <taxon>Lachnospirales</taxon>
        <taxon>Lachnospiraceae</taxon>
        <taxon>Sellimonas</taxon>
    </lineage>
</organism>
<evidence type="ECO:0000313" key="11">
    <source>
        <dbReference type="Proteomes" id="UP000261080"/>
    </source>
</evidence>
<feature type="binding site" evidence="9">
    <location>
        <position position="68"/>
    </location>
    <ligand>
        <name>S-adenosyl-L-methionine</name>
        <dbReference type="ChEBI" id="CHEBI:59789"/>
    </ligand>
</feature>
<dbReference type="SUPFAM" id="SSF53335">
    <property type="entry name" value="S-adenosyl-L-methionine-dependent methyltransferases"/>
    <property type="match status" value="1"/>
</dbReference>
<dbReference type="GO" id="GO:0043527">
    <property type="term" value="C:tRNA methyltransferase complex"/>
    <property type="evidence" value="ECO:0007669"/>
    <property type="project" value="TreeGrafter"/>
</dbReference>
<dbReference type="PANTHER" id="PTHR23417:SF14">
    <property type="entry name" value="PENTACOTRIPEPTIDE-REPEAT REGION OF PRORP DOMAIN-CONTAINING PROTEIN"/>
    <property type="match status" value="1"/>
</dbReference>
<dbReference type="InterPro" id="IPR003358">
    <property type="entry name" value="tRNA_(Gua-N-7)_MeTrfase_Trmb"/>
</dbReference>
<evidence type="ECO:0000256" key="5">
    <source>
        <dbReference type="ARBA" id="ARBA00022691"/>
    </source>
</evidence>
<dbReference type="Gene3D" id="3.40.50.150">
    <property type="entry name" value="Vaccinia Virus protein VP39"/>
    <property type="match status" value="1"/>
</dbReference>
<sequence length="216" mass="25182">MRLRNIPGARDVIAGHEAVIKEEKQWKGRWDQVFENDHPIRLEIGMGKGQFLMQMALQNPDINYIGIERYSSVLLRALERMNALEEAPSNLRFVCMDASGIGEVFEKGEADRIYLNFSDPWPKARHAKRRLTSTAYWERYDGILKEDGTVEFKTDNRELFDFSLEQVVEAGWEVKACTFDLHNDEKMNQNNIMTEYEEKFSSKGNPICKLIAERKR</sequence>
<dbReference type="GO" id="GO:0008176">
    <property type="term" value="F:tRNA (guanine(46)-N7)-methyltransferase activity"/>
    <property type="evidence" value="ECO:0007669"/>
    <property type="project" value="UniProtKB-UniRule"/>
</dbReference>
<feature type="binding site" evidence="9">
    <location>
        <position position="155"/>
    </location>
    <ligand>
        <name>substrate</name>
    </ligand>
</feature>
<comment type="pathway">
    <text evidence="7 9">tRNA modification; N(7)-methylguanine-tRNA biosynthesis.</text>
</comment>
<evidence type="ECO:0000256" key="8">
    <source>
        <dbReference type="ARBA" id="ARBA00060767"/>
    </source>
</evidence>
<keyword evidence="5 9" id="KW-0949">S-adenosyl-L-methionine</keyword>
<feature type="binding site" evidence="9">
    <location>
        <position position="123"/>
    </location>
    <ligand>
        <name>substrate</name>
    </ligand>
</feature>
<feature type="binding site" evidence="9">
    <location>
        <begin position="194"/>
        <end position="197"/>
    </location>
    <ligand>
        <name>substrate</name>
    </ligand>
</feature>
<dbReference type="EMBL" id="QVLX01000008">
    <property type="protein sequence ID" value="RGE85444.1"/>
    <property type="molecule type" value="Genomic_DNA"/>
</dbReference>
<dbReference type="Pfam" id="PF02390">
    <property type="entry name" value="Methyltransf_4"/>
    <property type="match status" value="1"/>
</dbReference>
<dbReference type="AlphaFoldDB" id="A0A3E3JZL1"/>
<accession>A0A3E3JZL1</accession>
<dbReference type="NCBIfam" id="NF001080">
    <property type="entry name" value="PRK00121.2-2"/>
    <property type="match status" value="1"/>
</dbReference>
<evidence type="ECO:0000256" key="9">
    <source>
        <dbReference type="HAMAP-Rule" id="MF_01057"/>
    </source>
</evidence>
<dbReference type="OrthoDB" id="9802090at2"/>
<evidence type="ECO:0000256" key="6">
    <source>
        <dbReference type="ARBA" id="ARBA00022694"/>
    </source>
</evidence>
<comment type="function">
    <text evidence="2 9">Catalyzes the formation of N(7)-methylguanine at position 46 (m7G46) in tRNA.</text>
</comment>
<comment type="catalytic activity">
    <reaction evidence="1 9">
        <text>guanosine(46) in tRNA + S-adenosyl-L-methionine = N(7)-methylguanosine(46) in tRNA + S-adenosyl-L-homocysteine</text>
        <dbReference type="Rhea" id="RHEA:42708"/>
        <dbReference type="Rhea" id="RHEA-COMP:10188"/>
        <dbReference type="Rhea" id="RHEA-COMP:10189"/>
        <dbReference type="ChEBI" id="CHEBI:57856"/>
        <dbReference type="ChEBI" id="CHEBI:59789"/>
        <dbReference type="ChEBI" id="CHEBI:74269"/>
        <dbReference type="ChEBI" id="CHEBI:74480"/>
        <dbReference type="EC" id="2.1.1.33"/>
    </reaction>
</comment>
<name>A0A3E3JZL1_9FIRM</name>
<comment type="caution">
    <text evidence="10">The sequence shown here is derived from an EMBL/GenBank/DDBJ whole genome shotgun (WGS) entry which is preliminary data.</text>
</comment>
<dbReference type="NCBIfam" id="TIGR00091">
    <property type="entry name" value="tRNA (guanosine(46)-N7)-methyltransferase TrmB"/>
    <property type="match status" value="1"/>
</dbReference>
<feature type="binding site" evidence="9">
    <location>
        <position position="43"/>
    </location>
    <ligand>
        <name>S-adenosyl-L-methionine</name>
        <dbReference type="ChEBI" id="CHEBI:59789"/>
    </ligand>
</feature>
<evidence type="ECO:0000256" key="7">
    <source>
        <dbReference type="ARBA" id="ARBA00060552"/>
    </source>
</evidence>